<keyword evidence="2" id="KW-1185">Reference proteome</keyword>
<reference evidence="1 2" key="1">
    <citation type="submission" date="2019-02" db="EMBL/GenBank/DDBJ databases">
        <authorList>
            <consortium name="Pathogen Informatics"/>
        </authorList>
    </citation>
    <scope>NUCLEOTIDE SEQUENCE [LARGE SCALE GENOMIC DNA]</scope>
    <source>
        <strain evidence="1 2">3012STDY7089603</strain>
    </source>
</reference>
<evidence type="ECO:0000313" key="1">
    <source>
        <dbReference type="EMBL" id="VFB16619.1"/>
    </source>
</evidence>
<dbReference type="AlphaFoldDB" id="A0A8H2QYB6"/>
<sequence length="54" mass="6234">MTTPLFLLRAVELGLSISDLSLLTIGLVNDMFTEKKNDDYKYKEVATQEDYDKF</sequence>
<organism evidence="1 2">
    <name type="scientific">Urinicoccus massiliensis</name>
    <dbReference type="NCBI Taxonomy" id="1723382"/>
    <lineage>
        <taxon>Bacteria</taxon>
        <taxon>Bacillati</taxon>
        <taxon>Bacillota</taxon>
        <taxon>Tissierellia</taxon>
        <taxon>Tissierellales</taxon>
        <taxon>Peptoniphilaceae</taxon>
        <taxon>Urinicoccus</taxon>
    </lineage>
</organism>
<dbReference type="EMBL" id="CAACYI010000001">
    <property type="protein sequence ID" value="VFB16619.1"/>
    <property type="molecule type" value="Genomic_DNA"/>
</dbReference>
<accession>A0A8H2QYB6</accession>
<gene>
    <name evidence="1" type="ORF">NCTC13150_01169</name>
</gene>
<evidence type="ECO:0000313" key="2">
    <source>
        <dbReference type="Proteomes" id="UP000377798"/>
    </source>
</evidence>
<protein>
    <submittedName>
        <fullName evidence="1">Uncharacterized protein</fullName>
    </submittedName>
</protein>
<dbReference type="Proteomes" id="UP000377798">
    <property type="component" value="Unassembled WGS sequence"/>
</dbReference>
<comment type="caution">
    <text evidence="1">The sequence shown here is derived from an EMBL/GenBank/DDBJ whole genome shotgun (WGS) entry which is preliminary data.</text>
</comment>
<proteinExistence type="predicted"/>
<name>A0A8H2QYB6_9FIRM</name>
<dbReference type="RefSeq" id="WP_165478624.1">
    <property type="nucleotide sequence ID" value="NZ_CAACYI010000001.1"/>
</dbReference>